<evidence type="ECO:0000256" key="4">
    <source>
        <dbReference type="ARBA" id="ARBA00022737"/>
    </source>
</evidence>
<keyword evidence="19" id="KW-1185">Reference proteome</keyword>
<dbReference type="Pfam" id="PF17755">
    <property type="entry name" value="UvrA_DNA-bind"/>
    <property type="match status" value="1"/>
</dbReference>
<keyword evidence="6" id="KW-0227">DNA damage</keyword>
<sequence length="850" mass="90710">MESSDVVPGHIAVRGAREHNLDSLDVDIPRDTVVAFTGISGSGKSSLAFGTIYSHSRQRYLESVSPYARRLIDQGSAPHVRLISGLPPAVALRQQHAGSTRSSVGTVSRISNVLRMLFSRSGTYPEGYRPADLAGTFPRDAAPLDSDSFSPNTAVGACRVCSGMGRLLLVDQNKLVGDPSLSIDDGAIVAWPGAFGGKNNRRILSVLGVDINVPFESLPTDTREWVLTTDEQPTVRIGDRYNGTYMSPKRWVEHTFADSPSARMRTKAASFMTDQLCPTCHGKRLNPEALAVTIAGMDIADAARLPLADLSSFLEDARTHPDTDELSVERNQAAQALIDVLQDHIATMIDIGLGYLETARPTSTLSSGELKRLHLATQLRSGLFGVLYVLDEPSAGLHPSDLELLLGALKRLKDDGNTVFVVEHNAQIIRTADWIVDLGPGAGRYGGRVLYNGPSDGLADVEESATARYLGPSAPQPPGPKTSRELTDWIELQGVTGHNLSGADIRLPLGAFTAISGVSGSGKTTVLTALANEVRSRLDTGDVQADEERNPDSVEVAEQLVNGAPVWDLGSEQIEAESTSGLDAFDRIIMVDQRPIGRTSRSTLATYTGLFDGVRKLFAAQPGAKKRGFGAGRFSFNQPEGRCPTCLGDGEVSIELLFMPTETAPCPDCHGKRYNPETLEVTYRDHTIADVLAMTVDEAADFLSDVPKASAILTLLQNIGLGYVSLGQSAPTLSGGEAQRIKLVSELHRSSRGHSLYILDEPTTGLHPADADLLIAQLQLLADAGNTVVIADHDLRTLSVVDWIVDMGPGAGSAGGSVVATGTPSELATRKDSRTGIYLARRAEASQGAE</sequence>
<keyword evidence="3" id="KW-0479">Metal-binding</keyword>
<dbReference type="Proteomes" id="UP001500166">
    <property type="component" value="Unassembled WGS sequence"/>
</dbReference>
<evidence type="ECO:0000256" key="5">
    <source>
        <dbReference type="ARBA" id="ARBA00022741"/>
    </source>
</evidence>
<evidence type="ECO:0000256" key="9">
    <source>
        <dbReference type="ARBA" id="ARBA00022833"/>
    </source>
</evidence>
<evidence type="ECO:0000256" key="8">
    <source>
        <dbReference type="ARBA" id="ARBA00022771"/>
    </source>
</evidence>
<evidence type="ECO:0000256" key="15">
    <source>
        <dbReference type="ARBA" id="ARBA00039316"/>
    </source>
</evidence>
<dbReference type="PROSITE" id="PS00211">
    <property type="entry name" value="ABC_TRANSPORTER_1"/>
    <property type="match status" value="1"/>
</dbReference>
<comment type="caution">
    <text evidence="18">The sequence shown here is derived from an EMBL/GenBank/DDBJ whole genome shotgun (WGS) entry which is preliminary data.</text>
</comment>
<dbReference type="PANTHER" id="PTHR43152">
    <property type="entry name" value="UVRABC SYSTEM PROTEIN A"/>
    <property type="match status" value="1"/>
</dbReference>
<evidence type="ECO:0000256" key="13">
    <source>
        <dbReference type="ARBA" id="ARBA00023204"/>
    </source>
</evidence>
<dbReference type="Gene3D" id="1.10.8.280">
    <property type="entry name" value="ABC transporter ATPase domain-like"/>
    <property type="match status" value="1"/>
</dbReference>
<comment type="similarity">
    <text evidence="14">Belongs to the ABC transporter superfamily. UvrA family.</text>
</comment>
<dbReference type="InterPro" id="IPR027417">
    <property type="entry name" value="P-loop_NTPase"/>
</dbReference>
<evidence type="ECO:0000256" key="3">
    <source>
        <dbReference type="ARBA" id="ARBA00022723"/>
    </source>
</evidence>
<dbReference type="InterPro" id="IPR017871">
    <property type="entry name" value="ABC_transporter-like_CS"/>
</dbReference>
<keyword evidence="7" id="KW-0228">DNA excision</keyword>
<name>A0ABN2X9Z6_9MICC</name>
<protein>
    <recommendedName>
        <fullName evidence="15">UvrABC system protein A</fullName>
    </recommendedName>
    <alternativeName>
        <fullName evidence="16">Excinuclease ABC subunit A</fullName>
    </alternativeName>
</protein>
<dbReference type="Gene3D" id="3.40.50.300">
    <property type="entry name" value="P-loop containing nucleotide triphosphate hydrolases"/>
    <property type="match status" value="2"/>
</dbReference>
<evidence type="ECO:0000313" key="19">
    <source>
        <dbReference type="Proteomes" id="UP001500166"/>
    </source>
</evidence>
<keyword evidence="2" id="KW-0963">Cytoplasm</keyword>
<evidence type="ECO:0000256" key="2">
    <source>
        <dbReference type="ARBA" id="ARBA00022490"/>
    </source>
</evidence>
<dbReference type="InterPro" id="IPR041552">
    <property type="entry name" value="UvrA_DNA-bd"/>
</dbReference>
<evidence type="ECO:0000256" key="1">
    <source>
        <dbReference type="ARBA" id="ARBA00004496"/>
    </source>
</evidence>
<dbReference type="PROSITE" id="PS50893">
    <property type="entry name" value="ABC_TRANSPORTER_2"/>
    <property type="match status" value="1"/>
</dbReference>
<keyword evidence="13" id="KW-0234">DNA repair</keyword>
<organism evidence="18 19">
    <name type="scientific">Kocuria atrinae</name>
    <dbReference type="NCBI Taxonomy" id="592377"/>
    <lineage>
        <taxon>Bacteria</taxon>
        <taxon>Bacillati</taxon>
        <taxon>Actinomycetota</taxon>
        <taxon>Actinomycetes</taxon>
        <taxon>Micrococcales</taxon>
        <taxon>Micrococcaceae</taxon>
        <taxon>Kocuria</taxon>
    </lineage>
</organism>
<evidence type="ECO:0000256" key="14">
    <source>
        <dbReference type="ARBA" id="ARBA00038000"/>
    </source>
</evidence>
<comment type="subcellular location">
    <subcellularLocation>
        <location evidence="1">Cytoplasm</location>
    </subcellularLocation>
</comment>
<dbReference type="InterPro" id="IPR003593">
    <property type="entry name" value="AAA+_ATPase"/>
</dbReference>
<evidence type="ECO:0000256" key="7">
    <source>
        <dbReference type="ARBA" id="ARBA00022769"/>
    </source>
</evidence>
<evidence type="ECO:0000259" key="17">
    <source>
        <dbReference type="PROSITE" id="PS50893"/>
    </source>
</evidence>
<feature type="domain" description="ABC transporter" evidence="17">
    <location>
        <begin position="484"/>
        <end position="840"/>
    </location>
</feature>
<evidence type="ECO:0000256" key="12">
    <source>
        <dbReference type="ARBA" id="ARBA00023125"/>
    </source>
</evidence>
<dbReference type="EMBL" id="BAAAQA010000001">
    <property type="protein sequence ID" value="GAA2107906.1"/>
    <property type="molecule type" value="Genomic_DNA"/>
</dbReference>
<proteinExistence type="inferred from homology"/>
<evidence type="ECO:0000313" key="18">
    <source>
        <dbReference type="EMBL" id="GAA2107906.1"/>
    </source>
</evidence>
<keyword evidence="12" id="KW-0238">DNA-binding</keyword>
<gene>
    <name evidence="18" type="ORF">GCM10009824_00760</name>
</gene>
<keyword evidence="4" id="KW-0677">Repeat</keyword>
<dbReference type="InterPro" id="IPR003439">
    <property type="entry name" value="ABC_transporter-like_ATP-bd"/>
</dbReference>
<accession>A0ABN2X9Z6</accession>
<evidence type="ECO:0000256" key="10">
    <source>
        <dbReference type="ARBA" id="ARBA00022840"/>
    </source>
</evidence>
<keyword evidence="11" id="KW-0267">Excision nuclease</keyword>
<keyword evidence="5" id="KW-0547">Nucleotide-binding</keyword>
<evidence type="ECO:0000256" key="16">
    <source>
        <dbReference type="ARBA" id="ARBA00042156"/>
    </source>
</evidence>
<dbReference type="SMART" id="SM00382">
    <property type="entry name" value="AAA"/>
    <property type="match status" value="1"/>
</dbReference>
<evidence type="ECO:0000256" key="11">
    <source>
        <dbReference type="ARBA" id="ARBA00022881"/>
    </source>
</evidence>
<keyword evidence="9" id="KW-0862">Zinc</keyword>
<keyword evidence="8" id="KW-0863">Zinc-finger</keyword>
<reference evidence="18 19" key="1">
    <citation type="journal article" date="2019" name="Int. J. Syst. Evol. Microbiol.">
        <title>The Global Catalogue of Microorganisms (GCM) 10K type strain sequencing project: providing services to taxonomists for standard genome sequencing and annotation.</title>
        <authorList>
            <consortium name="The Broad Institute Genomics Platform"/>
            <consortium name="The Broad Institute Genome Sequencing Center for Infectious Disease"/>
            <person name="Wu L."/>
            <person name="Ma J."/>
        </authorList>
    </citation>
    <scope>NUCLEOTIDE SEQUENCE [LARGE SCALE GENOMIC DNA]</scope>
    <source>
        <strain evidence="18 19">JCM 15914</strain>
    </source>
</reference>
<evidence type="ECO:0000256" key="6">
    <source>
        <dbReference type="ARBA" id="ARBA00022763"/>
    </source>
</evidence>
<dbReference type="SUPFAM" id="SSF52540">
    <property type="entry name" value="P-loop containing nucleoside triphosphate hydrolases"/>
    <property type="match status" value="2"/>
</dbReference>
<dbReference type="Gene3D" id="1.20.1580.10">
    <property type="entry name" value="ABC transporter ATPase like domain"/>
    <property type="match status" value="2"/>
</dbReference>
<keyword evidence="10" id="KW-0067">ATP-binding</keyword>
<dbReference type="PANTHER" id="PTHR43152:SF1">
    <property type="entry name" value="UVRA PROTEIN"/>
    <property type="match status" value="1"/>
</dbReference>